<feature type="transmembrane region" description="Helical" evidence="8">
    <location>
        <begin position="470"/>
        <end position="499"/>
    </location>
</feature>
<dbReference type="EMBL" id="QSON01000021">
    <property type="protein sequence ID" value="RGI96951.1"/>
    <property type="molecule type" value="Genomic_DNA"/>
</dbReference>
<protein>
    <submittedName>
        <fullName evidence="10">Iron ABC transporter permease</fullName>
    </submittedName>
</protein>
<feature type="transmembrane region" description="Helical" evidence="8">
    <location>
        <begin position="248"/>
        <end position="268"/>
    </location>
</feature>
<gene>
    <name evidence="10" type="ORF">DXD79_28420</name>
</gene>
<dbReference type="GO" id="GO:0055085">
    <property type="term" value="P:transmembrane transport"/>
    <property type="evidence" value="ECO:0007669"/>
    <property type="project" value="InterPro"/>
</dbReference>
<evidence type="ECO:0000256" key="8">
    <source>
        <dbReference type="RuleBase" id="RU363032"/>
    </source>
</evidence>
<comment type="subcellular location">
    <subcellularLocation>
        <location evidence="1">Cell inner membrane</location>
        <topology evidence="1">Multi-pass membrane protein</topology>
    </subcellularLocation>
    <subcellularLocation>
        <location evidence="8">Cell membrane</location>
        <topology evidence="8">Multi-pass membrane protein</topology>
    </subcellularLocation>
</comment>
<dbReference type="InterPro" id="IPR000515">
    <property type="entry name" value="MetI-like"/>
</dbReference>
<evidence type="ECO:0000256" key="3">
    <source>
        <dbReference type="ARBA" id="ARBA00022475"/>
    </source>
</evidence>
<feature type="transmembrane region" description="Helical" evidence="8">
    <location>
        <begin position="354"/>
        <end position="376"/>
    </location>
</feature>
<evidence type="ECO:0000256" key="6">
    <source>
        <dbReference type="ARBA" id="ARBA00022989"/>
    </source>
</evidence>
<dbReference type="PANTHER" id="PTHR43357">
    <property type="entry name" value="INNER MEMBRANE ABC TRANSPORTER PERMEASE PROTEIN YDCV"/>
    <property type="match status" value="1"/>
</dbReference>
<feature type="transmembrane region" description="Helical" evidence="8">
    <location>
        <begin position="12"/>
        <end position="31"/>
    </location>
</feature>
<feature type="domain" description="ABC transmembrane type-1" evidence="9">
    <location>
        <begin position="350"/>
        <end position="540"/>
    </location>
</feature>
<evidence type="ECO:0000256" key="2">
    <source>
        <dbReference type="ARBA" id="ARBA00022448"/>
    </source>
</evidence>
<feature type="transmembrane region" description="Helical" evidence="8">
    <location>
        <begin position="388"/>
        <end position="407"/>
    </location>
</feature>
<keyword evidence="2 8" id="KW-0813">Transport</keyword>
<dbReference type="SUPFAM" id="SSF161098">
    <property type="entry name" value="MetI-like"/>
    <property type="match status" value="2"/>
</dbReference>
<name>A0A374NZ76_9FIRM</name>
<dbReference type="Proteomes" id="UP000263014">
    <property type="component" value="Unassembled WGS sequence"/>
</dbReference>
<evidence type="ECO:0000259" key="9">
    <source>
        <dbReference type="PROSITE" id="PS50928"/>
    </source>
</evidence>
<evidence type="ECO:0000313" key="10">
    <source>
        <dbReference type="EMBL" id="RGI96951.1"/>
    </source>
</evidence>
<keyword evidence="4" id="KW-0997">Cell inner membrane</keyword>
<feature type="transmembrane region" description="Helical" evidence="8">
    <location>
        <begin position="144"/>
        <end position="166"/>
    </location>
</feature>
<feature type="transmembrane region" description="Helical" evidence="8">
    <location>
        <begin position="413"/>
        <end position="429"/>
    </location>
</feature>
<evidence type="ECO:0000256" key="5">
    <source>
        <dbReference type="ARBA" id="ARBA00022692"/>
    </source>
</evidence>
<evidence type="ECO:0000256" key="1">
    <source>
        <dbReference type="ARBA" id="ARBA00004429"/>
    </source>
</evidence>
<dbReference type="Gene3D" id="1.10.3720.10">
    <property type="entry name" value="MetI-like"/>
    <property type="match status" value="2"/>
</dbReference>
<keyword evidence="5 8" id="KW-0812">Transmembrane</keyword>
<dbReference type="GO" id="GO:0005886">
    <property type="term" value="C:plasma membrane"/>
    <property type="evidence" value="ECO:0007669"/>
    <property type="project" value="UniProtKB-SubCell"/>
</dbReference>
<dbReference type="AlphaFoldDB" id="A0A374NZ76"/>
<keyword evidence="6 8" id="KW-1133">Transmembrane helix</keyword>
<dbReference type="PROSITE" id="PS50928">
    <property type="entry name" value="ABC_TM1"/>
    <property type="match status" value="2"/>
</dbReference>
<keyword evidence="7 8" id="KW-0472">Membrane</keyword>
<dbReference type="InterPro" id="IPR035906">
    <property type="entry name" value="MetI-like_sf"/>
</dbReference>
<evidence type="ECO:0000256" key="4">
    <source>
        <dbReference type="ARBA" id="ARBA00022519"/>
    </source>
</evidence>
<feature type="transmembrane region" description="Helical" evidence="8">
    <location>
        <begin position="199"/>
        <end position="217"/>
    </location>
</feature>
<dbReference type="Pfam" id="PF00528">
    <property type="entry name" value="BPD_transp_1"/>
    <property type="match status" value="2"/>
</dbReference>
<feature type="transmembrane region" description="Helical" evidence="8">
    <location>
        <begin position="519"/>
        <end position="541"/>
    </location>
</feature>
<feature type="domain" description="ABC transmembrane type-1" evidence="9">
    <location>
        <begin position="64"/>
        <end position="269"/>
    </location>
</feature>
<evidence type="ECO:0000313" key="11">
    <source>
        <dbReference type="Proteomes" id="UP000263014"/>
    </source>
</evidence>
<feature type="transmembrane region" description="Helical" evidence="8">
    <location>
        <begin position="68"/>
        <end position="90"/>
    </location>
</feature>
<keyword evidence="3" id="KW-1003">Cell membrane</keyword>
<proteinExistence type="inferred from homology"/>
<evidence type="ECO:0000256" key="7">
    <source>
        <dbReference type="ARBA" id="ARBA00023136"/>
    </source>
</evidence>
<accession>A0A374NZ76</accession>
<comment type="caution">
    <text evidence="10">The sequence shown here is derived from an EMBL/GenBank/DDBJ whole genome shotgun (WGS) entry which is preliminary data.</text>
</comment>
<dbReference type="PANTHER" id="PTHR43357:SF3">
    <property type="entry name" value="FE(3+)-TRANSPORT SYSTEM PERMEASE PROTEIN FBPB 2"/>
    <property type="match status" value="1"/>
</dbReference>
<feature type="transmembrane region" description="Helical" evidence="8">
    <location>
        <begin position="297"/>
        <end position="315"/>
    </location>
</feature>
<organism evidence="10 11">
    <name type="scientific">Hungatella hathewayi</name>
    <dbReference type="NCBI Taxonomy" id="154046"/>
    <lineage>
        <taxon>Bacteria</taxon>
        <taxon>Bacillati</taxon>
        <taxon>Bacillota</taxon>
        <taxon>Clostridia</taxon>
        <taxon>Lachnospirales</taxon>
        <taxon>Lachnospiraceae</taxon>
        <taxon>Hungatella</taxon>
    </lineage>
</organism>
<feature type="transmembrane region" description="Helical" evidence="8">
    <location>
        <begin position="102"/>
        <end position="124"/>
    </location>
</feature>
<sequence>MLSRRKNLDIWTVVTLLVWCLYILFMFFPLFNLFKSSVVDPQTGTFTMAYFQRFFSKKYYMNTIGNSFKVTLCVTVLAVVIATPLAYVITTIKIKGAEWIRVLILISSMSAPFIGAYSWILMFGRNGSFTNLFKHVFGIQVPDIYGFKGIVVVLTLQLIPLVFTYVSGALKNMDNSLLEAAESMNCTGIRKMCKVTIPLILPTILAAAILVFMRALADFGTPMLIGEGYKTIPVLVYNEFMGENGGDVGFASAISIMTILFTTAAFLLQKVVSKKLSYSQGALNPIQAEKAAGIKNAAAHIFVYAYLLIALLPQFCIIETSFRNTEGIVFKAGHSLGSYVSAFSKMGLAIRNSLTLGLIALVFIVFLSVLIAYVTVRRPGILTGGLDIATMFPYIVPGSVLGISLITAFNQKPLMIAGTAAIIVVAFTIKRMPYTIRSSAAILRQTGISVEEASLSLGASKIKTFFRVTLPMMGAGVISGAIMSWITIITELSSSILLYTGKTKTMTIAIYSEVIRGNYGIAAALSTILTVITICSIFILFKVTGTREISM</sequence>
<dbReference type="CDD" id="cd06261">
    <property type="entry name" value="TM_PBP2"/>
    <property type="match status" value="2"/>
</dbReference>
<reference evidence="10 11" key="1">
    <citation type="submission" date="2018-08" db="EMBL/GenBank/DDBJ databases">
        <title>A genome reference for cultivated species of the human gut microbiota.</title>
        <authorList>
            <person name="Zou Y."/>
            <person name="Xue W."/>
            <person name="Luo G."/>
        </authorList>
    </citation>
    <scope>NUCLEOTIDE SEQUENCE [LARGE SCALE GENOMIC DNA]</scope>
    <source>
        <strain evidence="10 11">TM09-12</strain>
    </source>
</reference>
<comment type="similarity">
    <text evidence="8">Belongs to the binding-protein-dependent transport system permease family.</text>
</comment>